<sequence length="282" mass="31727">MNKQPKRALTQHANATTTPEMRAFIHASDLPTAVLARLLKVSESTIRKWRKRASLDDASHVPKQLNTTLSEAQEYVVVELRTRLLLSLDELLVVCKSFINASVSRAGLQRCLKRHGVSRLADMEGNSESHNADSTNSSEPTTVQVLLEDTQEHKQLISELSPKAMREVLNRANDLSEDEVVQVKVTQIPYFSENTTEAQSKRHLLIANDPTSGWVYVDIYDGNESEAASRYMSYVLTKAPFHIRRILAGNYNEFLSRFRLLNESPDEANTALSSQDFHGTDT</sequence>
<evidence type="ECO:0000313" key="1">
    <source>
        <dbReference type="EMBL" id="KGJ89676.1"/>
    </source>
</evidence>
<dbReference type="RefSeq" id="WP_033094681.1">
    <property type="nucleotide sequence ID" value="NZ_JQED01000040.1"/>
</dbReference>
<evidence type="ECO:0000313" key="2">
    <source>
        <dbReference type="Proteomes" id="UP000029843"/>
    </source>
</evidence>
<dbReference type="PATRIC" id="fig|28229.4.peg.3024"/>
<dbReference type="EMBL" id="JQED01000040">
    <property type="protein sequence ID" value="KGJ89676.1"/>
    <property type="molecule type" value="Genomic_DNA"/>
</dbReference>
<reference evidence="1 2" key="1">
    <citation type="submission" date="2014-08" db="EMBL/GenBank/DDBJ databases">
        <title>Genomic and Phenotypic Diversity of Colwellia psychrerythraea strains from Disparate Marine Basins.</title>
        <authorList>
            <person name="Techtmann S.M."/>
            <person name="Stelling S.C."/>
            <person name="Utturkar S.M."/>
            <person name="Alshibli N."/>
            <person name="Harris A."/>
            <person name="Brown S.D."/>
            <person name="Hazen T.C."/>
        </authorList>
    </citation>
    <scope>NUCLEOTIDE SEQUENCE [LARGE SCALE GENOMIC DNA]</scope>
    <source>
        <strain evidence="1 2">ND2E</strain>
    </source>
</reference>
<protein>
    <submittedName>
        <fullName evidence="1">Uncharacterized protein</fullName>
    </submittedName>
</protein>
<dbReference type="InterPro" id="IPR009057">
    <property type="entry name" value="Homeodomain-like_sf"/>
</dbReference>
<accession>A0A099KH66</accession>
<organism evidence="1 2">
    <name type="scientific">Colwellia psychrerythraea</name>
    <name type="common">Vibrio psychroerythus</name>
    <dbReference type="NCBI Taxonomy" id="28229"/>
    <lineage>
        <taxon>Bacteria</taxon>
        <taxon>Pseudomonadati</taxon>
        <taxon>Pseudomonadota</taxon>
        <taxon>Gammaproteobacteria</taxon>
        <taxon>Alteromonadales</taxon>
        <taxon>Colwelliaceae</taxon>
        <taxon>Colwellia</taxon>
    </lineage>
</organism>
<name>A0A099KH66_COLPS</name>
<dbReference type="Proteomes" id="UP000029843">
    <property type="component" value="Unassembled WGS sequence"/>
</dbReference>
<dbReference type="AlphaFoldDB" id="A0A099KH66"/>
<dbReference type="SUPFAM" id="SSF46689">
    <property type="entry name" value="Homeodomain-like"/>
    <property type="match status" value="1"/>
</dbReference>
<gene>
    <name evidence="1" type="ORF">ND2E_3867</name>
</gene>
<comment type="caution">
    <text evidence="1">The sequence shown here is derived from an EMBL/GenBank/DDBJ whole genome shotgun (WGS) entry which is preliminary data.</text>
</comment>
<proteinExistence type="predicted"/>